<reference evidence="6" key="1">
    <citation type="submission" date="2020-11" db="EMBL/GenBank/DDBJ databases">
        <title>Adaptations for nitrogen fixation in a non-lichenized fungal sporocarp promotes dispersal by wood-feeding termites.</title>
        <authorList>
            <consortium name="DOE Joint Genome Institute"/>
            <person name="Koch R.A."/>
            <person name="Yoon G."/>
            <person name="Arayal U."/>
            <person name="Lail K."/>
            <person name="Amirebrahimi M."/>
            <person name="Labutti K."/>
            <person name="Lipzen A."/>
            <person name="Riley R."/>
            <person name="Barry K."/>
            <person name="Henrissat B."/>
            <person name="Grigoriev I.V."/>
            <person name="Herr J.R."/>
            <person name="Aime M.C."/>
        </authorList>
    </citation>
    <scope>NUCLEOTIDE SEQUENCE</scope>
    <source>
        <strain evidence="6">MCA 3950</strain>
    </source>
</reference>
<evidence type="ECO:0000313" key="7">
    <source>
        <dbReference type="Proteomes" id="UP000812287"/>
    </source>
</evidence>
<feature type="domain" description="SUZ" evidence="4">
    <location>
        <begin position="1"/>
        <end position="63"/>
    </location>
</feature>
<dbReference type="Proteomes" id="UP000812287">
    <property type="component" value="Unassembled WGS sequence"/>
</dbReference>
<dbReference type="InterPro" id="IPR039228">
    <property type="entry name" value="SZRD1"/>
</dbReference>
<organism evidence="6 7">
    <name type="scientific">Guyanagaster necrorhizus</name>
    <dbReference type="NCBI Taxonomy" id="856835"/>
    <lineage>
        <taxon>Eukaryota</taxon>
        <taxon>Fungi</taxon>
        <taxon>Dikarya</taxon>
        <taxon>Basidiomycota</taxon>
        <taxon>Agaricomycotina</taxon>
        <taxon>Agaricomycetes</taxon>
        <taxon>Agaricomycetidae</taxon>
        <taxon>Agaricales</taxon>
        <taxon>Marasmiineae</taxon>
        <taxon>Physalacriaceae</taxon>
        <taxon>Guyanagaster</taxon>
    </lineage>
</organism>
<dbReference type="PROSITE" id="PS51673">
    <property type="entry name" value="SUZ"/>
    <property type="match status" value="1"/>
</dbReference>
<feature type="compositionally biased region" description="Low complexity" evidence="3">
    <location>
        <begin position="27"/>
        <end position="43"/>
    </location>
</feature>
<feature type="compositionally biased region" description="Basic and acidic residues" evidence="3">
    <location>
        <begin position="44"/>
        <end position="58"/>
    </location>
</feature>
<feature type="compositionally biased region" description="Polar residues" evidence="3">
    <location>
        <begin position="87"/>
        <end position="107"/>
    </location>
</feature>
<evidence type="ECO:0000313" key="6">
    <source>
        <dbReference type="EMBL" id="KAG7442873.1"/>
    </source>
</evidence>
<comment type="caution">
    <text evidence="6">The sequence shown here is derived from an EMBL/GenBank/DDBJ whole genome shotgun (WGS) entry which is preliminary data.</text>
</comment>
<evidence type="ECO:0000256" key="2">
    <source>
        <dbReference type="ARBA" id="ARBA00044802"/>
    </source>
</evidence>
<protein>
    <recommendedName>
        <fullName evidence="2">SUZ RNA-binding domain-containing</fullName>
    </recommendedName>
</protein>
<dbReference type="PANTHER" id="PTHR31796:SF2">
    <property type="entry name" value="SUZ DOMAIN-CONTAINING PROTEIN 1"/>
    <property type="match status" value="1"/>
</dbReference>
<dbReference type="EMBL" id="MU250548">
    <property type="protein sequence ID" value="KAG7442873.1"/>
    <property type="molecule type" value="Genomic_DNA"/>
</dbReference>
<dbReference type="InterPro" id="IPR024771">
    <property type="entry name" value="SUZ"/>
</dbReference>
<proteinExistence type="inferred from homology"/>
<evidence type="ECO:0000256" key="1">
    <source>
        <dbReference type="ARBA" id="ARBA00007124"/>
    </source>
</evidence>
<keyword evidence="7" id="KW-1185">Reference proteome</keyword>
<sequence>MPTVVSSSTPTPPAAAFQPVMRILKRPTNSTNSSVSSVPSTESFSEREARYQAARERIFGNGEPLSSSSSSAVVRNPRGPEEEKGFTQRNGNTSQSQAPTLTRTDDG</sequence>
<evidence type="ECO:0000259" key="4">
    <source>
        <dbReference type="PROSITE" id="PS51673"/>
    </source>
</evidence>
<dbReference type="GeneID" id="66109276"/>
<feature type="region of interest" description="Disordered" evidence="3">
    <location>
        <begin position="1"/>
        <end position="20"/>
    </location>
</feature>
<dbReference type="RefSeq" id="XP_043036373.1">
    <property type="nucleotide sequence ID" value="XM_043186979.1"/>
</dbReference>
<feature type="domain" description="SUZ-C" evidence="5">
    <location>
        <begin position="39"/>
        <end position="90"/>
    </location>
</feature>
<dbReference type="InterPro" id="IPR024642">
    <property type="entry name" value="SUZ-C"/>
</dbReference>
<dbReference type="Pfam" id="PF12752">
    <property type="entry name" value="SUZ"/>
    <property type="match status" value="1"/>
</dbReference>
<dbReference type="AlphaFoldDB" id="A0A9P7VKN0"/>
<evidence type="ECO:0000259" key="5">
    <source>
        <dbReference type="PROSITE" id="PS51938"/>
    </source>
</evidence>
<comment type="similarity">
    <text evidence="1">Belongs to the SZRD1 family.</text>
</comment>
<accession>A0A9P7VKN0</accession>
<feature type="region of interest" description="Disordered" evidence="3">
    <location>
        <begin position="25"/>
        <end position="107"/>
    </location>
</feature>
<gene>
    <name evidence="6" type="ORF">BT62DRAFT_935601</name>
</gene>
<evidence type="ECO:0000256" key="3">
    <source>
        <dbReference type="SAM" id="MobiDB-lite"/>
    </source>
</evidence>
<name>A0A9P7VKN0_9AGAR</name>
<dbReference type="PANTHER" id="PTHR31796">
    <property type="entry name" value="SUZ DOMAIN-CONTAINING PROTEIN 1"/>
    <property type="match status" value="1"/>
</dbReference>
<dbReference type="PROSITE" id="PS51938">
    <property type="entry name" value="SUZ_C"/>
    <property type="match status" value="1"/>
</dbReference>